<organism evidence="1 2">
    <name type="scientific">Paenibacillus terreus</name>
    <dbReference type="NCBI Taxonomy" id="1387834"/>
    <lineage>
        <taxon>Bacteria</taxon>
        <taxon>Bacillati</taxon>
        <taxon>Bacillota</taxon>
        <taxon>Bacilli</taxon>
        <taxon>Bacillales</taxon>
        <taxon>Paenibacillaceae</taxon>
        <taxon>Paenibacillus</taxon>
    </lineage>
</organism>
<dbReference type="EMBL" id="JBHILM010000049">
    <property type="protein sequence ID" value="MFB5684846.1"/>
    <property type="molecule type" value="Genomic_DNA"/>
</dbReference>
<keyword evidence="2" id="KW-1185">Reference proteome</keyword>
<proteinExistence type="predicted"/>
<dbReference type="Proteomes" id="UP001580407">
    <property type="component" value="Unassembled WGS sequence"/>
</dbReference>
<evidence type="ECO:0000313" key="2">
    <source>
        <dbReference type="Proteomes" id="UP001580407"/>
    </source>
</evidence>
<dbReference type="InterPro" id="IPR046064">
    <property type="entry name" value="DUF6022"/>
</dbReference>
<sequence>MDKQLPVIENGMPIEEIGEAGNRYIAAVWEELYEERYDQLVKAFQEIEDAAYGLYLDQLMPPLFERLEQAGFHALGPVKENDFVIGKCLKFSDSLEKWGTEDNRTRLFWNVIRNERHEAIGTLITAIPHSHLNFDIPRAPQLYTFKQTEREQIVEGIGQIMRESGGA</sequence>
<evidence type="ECO:0000313" key="1">
    <source>
        <dbReference type="EMBL" id="MFB5684846.1"/>
    </source>
</evidence>
<dbReference type="Pfam" id="PF19486">
    <property type="entry name" value="DUF6022"/>
    <property type="match status" value="1"/>
</dbReference>
<protein>
    <submittedName>
        <fullName evidence="1">DUF6022 family protein</fullName>
    </submittedName>
</protein>
<comment type="caution">
    <text evidence="1">The sequence shown here is derived from an EMBL/GenBank/DDBJ whole genome shotgun (WGS) entry which is preliminary data.</text>
</comment>
<gene>
    <name evidence="1" type="ORF">ACE3NQ_28455</name>
</gene>
<reference evidence="1 2" key="1">
    <citation type="submission" date="2024-09" db="EMBL/GenBank/DDBJ databases">
        <authorList>
            <person name="Ruan L."/>
        </authorList>
    </citation>
    <scope>NUCLEOTIDE SEQUENCE [LARGE SCALE GENOMIC DNA]</scope>
    <source>
        <strain evidence="1 2">D33</strain>
    </source>
</reference>
<dbReference type="RefSeq" id="WP_375528510.1">
    <property type="nucleotide sequence ID" value="NZ_JBHILM010000049.1"/>
</dbReference>
<accession>A0ABV5BGK7</accession>
<name>A0ABV5BGK7_9BACL</name>